<dbReference type="EMBL" id="CAXAMM010014858">
    <property type="protein sequence ID" value="CAK9034833.1"/>
    <property type="molecule type" value="Genomic_DNA"/>
</dbReference>
<comment type="caution">
    <text evidence="3">The sequence shown here is derived from an EMBL/GenBank/DDBJ whole genome shotgun (WGS) entry which is preliminary data.</text>
</comment>
<sequence>MKPNRKCRRATSCTTFALAITFLGALLGTAFVSVTTEAQGRSLLTRLPAVPEETSQDLKKKELRREAEKVEKDAEGKGQESDPYAFFVPGVVVFLYLGFGTIYSTEYFMPMGDIGGKVAVAFGVIFVLLVVGVALKEVME</sequence>
<evidence type="ECO:0000313" key="5">
    <source>
        <dbReference type="Proteomes" id="UP001642464"/>
    </source>
</evidence>
<keyword evidence="2" id="KW-0812">Transmembrane</keyword>
<feature type="transmembrane region" description="Helical" evidence="2">
    <location>
        <begin position="84"/>
        <end position="102"/>
    </location>
</feature>
<name>A0ABP0L891_9DINO</name>
<evidence type="ECO:0000313" key="4">
    <source>
        <dbReference type="EMBL" id="CAK9034833.1"/>
    </source>
</evidence>
<dbReference type="EMBL" id="CAXAMM010014847">
    <property type="protein sequence ID" value="CAK9034803.1"/>
    <property type="molecule type" value="Genomic_DNA"/>
</dbReference>
<organism evidence="3 5">
    <name type="scientific">Durusdinium trenchii</name>
    <dbReference type="NCBI Taxonomy" id="1381693"/>
    <lineage>
        <taxon>Eukaryota</taxon>
        <taxon>Sar</taxon>
        <taxon>Alveolata</taxon>
        <taxon>Dinophyceae</taxon>
        <taxon>Suessiales</taxon>
        <taxon>Symbiodiniaceae</taxon>
        <taxon>Durusdinium</taxon>
    </lineage>
</organism>
<keyword evidence="2" id="KW-0472">Membrane</keyword>
<reference evidence="3 5" key="1">
    <citation type="submission" date="2024-02" db="EMBL/GenBank/DDBJ databases">
        <authorList>
            <person name="Chen Y."/>
            <person name="Shah S."/>
            <person name="Dougan E. K."/>
            <person name="Thang M."/>
            <person name="Chan C."/>
        </authorList>
    </citation>
    <scope>NUCLEOTIDE SEQUENCE [LARGE SCALE GENOMIC DNA]</scope>
</reference>
<feature type="compositionally biased region" description="Basic and acidic residues" evidence="1">
    <location>
        <begin position="56"/>
        <end position="80"/>
    </location>
</feature>
<dbReference type="Proteomes" id="UP001642464">
    <property type="component" value="Unassembled WGS sequence"/>
</dbReference>
<gene>
    <name evidence="3" type="ORF">SCF082_LOCUS21011</name>
    <name evidence="4" type="ORF">SCF082_LOCUS21021</name>
</gene>
<feature type="transmembrane region" description="Helical" evidence="2">
    <location>
        <begin position="114"/>
        <end position="135"/>
    </location>
</feature>
<protein>
    <submittedName>
        <fullName evidence="3">Uncharacterized protein</fullName>
    </submittedName>
</protein>
<keyword evidence="2" id="KW-1133">Transmembrane helix</keyword>
<feature type="region of interest" description="Disordered" evidence="1">
    <location>
        <begin position="55"/>
        <end position="80"/>
    </location>
</feature>
<evidence type="ECO:0000313" key="3">
    <source>
        <dbReference type="EMBL" id="CAK9034803.1"/>
    </source>
</evidence>
<keyword evidence="5" id="KW-1185">Reference proteome</keyword>
<evidence type="ECO:0000256" key="2">
    <source>
        <dbReference type="SAM" id="Phobius"/>
    </source>
</evidence>
<accession>A0ABP0L891</accession>
<evidence type="ECO:0000256" key="1">
    <source>
        <dbReference type="SAM" id="MobiDB-lite"/>
    </source>
</evidence>
<proteinExistence type="predicted"/>